<dbReference type="PANTHER" id="PTHR23349:SF97">
    <property type="entry name" value="BHLH DOMAIN-CONTAINING PROTEIN"/>
    <property type="match status" value="1"/>
</dbReference>
<dbReference type="PROSITE" id="PS50888">
    <property type="entry name" value="BHLH"/>
    <property type="match status" value="1"/>
</dbReference>
<dbReference type="InterPro" id="IPR050283">
    <property type="entry name" value="E-box_TF_Regulators"/>
</dbReference>
<protein>
    <submittedName>
        <fullName evidence="3">Helix-loop-helix protein 13-like</fullName>
    </submittedName>
</protein>
<dbReference type="KEGG" id="cvn:111115483"/>
<dbReference type="GO" id="GO:0046983">
    <property type="term" value="F:protein dimerization activity"/>
    <property type="evidence" value="ECO:0007669"/>
    <property type="project" value="InterPro"/>
</dbReference>
<gene>
    <name evidence="3" type="primary">LOC111115483</name>
</gene>
<reference evidence="3" key="1">
    <citation type="submission" date="2025-08" db="UniProtKB">
        <authorList>
            <consortium name="RefSeq"/>
        </authorList>
    </citation>
    <scope>IDENTIFICATION</scope>
    <source>
        <tissue evidence="3">Whole sample</tissue>
    </source>
</reference>
<dbReference type="Gene3D" id="4.10.280.10">
    <property type="entry name" value="Helix-loop-helix DNA-binding domain"/>
    <property type="match status" value="1"/>
</dbReference>
<evidence type="ECO:0000313" key="2">
    <source>
        <dbReference type="Proteomes" id="UP000694844"/>
    </source>
</evidence>
<proteinExistence type="predicted"/>
<dbReference type="InterPro" id="IPR036638">
    <property type="entry name" value="HLH_DNA-bd_sf"/>
</dbReference>
<dbReference type="GO" id="GO:0000981">
    <property type="term" value="F:DNA-binding transcription factor activity, RNA polymerase II-specific"/>
    <property type="evidence" value="ECO:0007669"/>
    <property type="project" value="TreeGrafter"/>
</dbReference>
<dbReference type="Pfam" id="PF00010">
    <property type="entry name" value="HLH"/>
    <property type="match status" value="1"/>
</dbReference>
<feature type="domain" description="BHLH" evidence="1">
    <location>
        <begin position="79"/>
        <end position="131"/>
    </location>
</feature>
<keyword evidence="2" id="KW-1185">Reference proteome</keyword>
<evidence type="ECO:0000313" key="3">
    <source>
        <dbReference type="RefSeq" id="XP_022309948.1"/>
    </source>
</evidence>
<dbReference type="OrthoDB" id="6125763at2759"/>
<dbReference type="PANTHER" id="PTHR23349">
    <property type="entry name" value="BASIC HELIX-LOOP-HELIX TRANSCRIPTION FACTOR, TWIST"/>
    <property type="match status" value="1"/>
</dbReference>
<accession>A0A8B8C2P6</accession>
<dbReference type="SUPFAM" id="SSF47459">
    <property type="entry name" value="HLH, helix-loop-helix DNA-binding domain"/>
    <property type="match status" value="1"/>
</dbReference>
<dbReference type="SMART" id="SM00353">
    <property type="entry name" value="HLH"/>
    <property type="match status" value="1"/>
</dbReference>
<sequence>MEFSQTIPVRFYEYCRAFEEEIENCCTTISQDIISESSFSSNRYQIYHCHLQEQTQDEVFEGPADLRLLPFGDESLDKPPRDAANFRERRRMLSINSAFEELRLHVPTFPYEKRLSKIDTLRLAIAYIALLRDLLEVSGEDPMIYVEEVLNSPDQARSQVLWNTSDLTARIAWIKWENLGVHRKKSSSNCHPQM</sequence>
<dbReference type="GO" id="GO:0000977">
    <property type="term" value="F:RNA polymerase II transcription regulatory region sequence-specific DNA binding"/>
    <property type="evidence" value="ECO:0007669"/>
    <property type="project" value="TreeGrafter"/>
</dbReference>
<dbReference type="GeneID" id="111115483"/>
<organism evidence="2 3">
    <name type="scientific">Crassostrea virginica</name>
    <name type="common">Eastern oyster</name>
    <dbReference type="NCBI Taxonomy" id="6565"/>
    <lineage>
        <taxon>Eukaryota</taxon>
        <taxon>Metazoa</taxon>
        <taxon>Spiralia</taxon>
        <taxon>Lophotrochozoa</taxon>
        <taxon>Mollusca</taxon>
        <taxon>Bivalvia</taxon>
        <taxon>Autobranchia</taxon>
        <taxon>Pteriomorphia</taxon>
        <taxon>Ostreida</taxon>
        <taxon>Ostreoidea</taxon>
        <taxon>Ostreidae</taxon>
        <taxon>Crassostrea</taxon>
    </lineage>
</organism>
<dbReference type="AlphaFoldDB" id="A0A8B8C2P6"/>
<name>A0A8B8C2P6_CRAVI</name>
<dbReference type="Proteomes" id="UP000694844">
    <property type="component" value="Chromosome 9"/>
</dbReference>
<dbReference type="InterPro" id="IPR011598">
    <property type="entry name" value="bHLH_dom"/>
</dbReference>
<dbReference type="RefSeq" id="XP_022309948.1">
    <property type="nucleotide sequence ID" value="XM_022454240.1"/>
</dbReference>
<dbReference type="GO" id="GO:0032502">
    <property type="term" value="P:developmental process"/>
    <property type="evidence" value="ECO:0007669"/>
    <property type="project" value="TreeGrafter"/>
</dbReference>
<evidence type="ECO:0000259" key="1">
    <source>
        <dbReference type="PROSITE" id="PS50888"/>
    </source>
</evidence>